<feature type="coiled-coil region" evidence="2">
    <location>
        <begin position="48"/>
        <end position="89"/>
    </location>
</feature>
<dbReference type="AlphaFoldDB" id="A0A4Y1ZHF8"/>
<evidence type="ECO:0000256" key="2">
    <source>
        <dbReference type="SAM" id="Coils"/>
    </source>
</evidence>
<accession>A0A4Y1ZHF8</accession>
<dbReference type="EMBL" id="BEXB01000055">
    <property type="protein sequence ID" value="GAY78646.1"/>
    <property type="molecule type" value="Genomic_DNA"/>
</dbReference>
<comment type="caution">
    <text evidence="6">The sequence shown here is derived from an EMBL/GenBank/DDBJ whole genome shotgun (WGS) entry which is preliminary data.</text>
</comment>
<sequence>MNRNYIHTAAALVLVLSLIMGYSVQDVHASDQQISENQQQQDGLINRVKQTDRRVKQIKAAVDKKQEKLAESREKSKWMKAEIKRLNAQIDSRDKLLKKRFRAMYVNGGNMNYIDVLLGSESFGDFIDRMFALKTISDNDQKLLTAQKQDQANRAAQQEELAKEQKQLEDGLTELNDLKDELLKKEEDQRSQLARLKKEASKIKRKKKMKKDEEKEVSEAQTHAIAFENASDSNAVFIKPTQGYVTSGFGKRSFDNGFHPGIDIANSEGTPVHAAAGGVVFRAYHSSSYGNAVMISHKFKGKLFTTVYAHLSGYEVATGERVAKGQVIGKMGNTGESFGSHLHFELYEGQWNPPPHNGAVDPMKFIQ</sequence>
<reference evidence="6 7" key="1">
    <citation type="submission" date="2017-11" db="EMBL/GenBank/DDBJ databases">
        <title>Draft Genome Sequence of Sporolactobacillus inulinus NBRC 111894 Isolated from Koso, a Japanese Sugar-Vegetable Fermented Beverage.</title>
        <authorList>
            <person name="Chiou T.Y."/>
            <person name="Oshima K."/>
            <person name="Suda W."/>
            <person name="Hattori M."/>
            <person name="Takahashi T."/>
        </authorList>
    </citation>
    <scope>NUCLEOTIDE SEQUENCE [LARGE SCALE GENOMIC DNA]</scope>
    <source>
        <strain evidence="6 7">NBRC111894</strain>
    </source>
</reference>
<protein>
    <submittedName>
        <fullName evidence="6">Peptidase, M23/M37 family</fullName>
    </submittedName>
</protein>
<feature type="compositionally biased region" description="Basic and acidic residues" evidence="3">
    <location>
        <begin position="189"/>
        <end position="202"/>
    </location>
</feature>
<evidence type="ECO:0000256" key="1">
    <source>
        <dbReference type="ARBA" id="ARBA00022729"/>
    </source>
</evidence>
<dbReference type="InterPro" id="IPR050570">
    <property type="entry name" value="Cell_wall_metabolism_enzyme"/>
</dbReference>
<dbReference type="InterPro" id="IPR011055">
    <property type="entry name" value="Dup_hybrid_motif"/>
</dbReference>
<feature type="region of interest" description="Disordered" evidence="3">
    <location>
        <begin position="148"/>
        <end position="168"/>
    </location>
</feature>
<feature type="region of interest" description="Disordered" evidence="3">
    <location>
        <begin position="189"/>
        <end position="217"/>
    </location>
</feature>
<dbReference type="InterPro" id="IPR057309">
    <property type="entry name" value="PcsB_CC"/>
</dbReference>
<dbReference type="InterPro" id="IPR016047">
    <property type="entry name" value="M23ase_b-sheet_dom"/>
</dbReference>
<keyword evidence="2" id="KW-0175">Coiled coil</keyword>
<evidence type="ECO:0000259" key="4">
    <source>
        <dbReference type="Pfam" id="PF01551"/>
    </source>
</evidence>
<organism evidence="6 7">
    <name type="scientific">Sporolactobacillus inulinus</name>
    <dbReference type="NCBI Taxonomy" id="2078"/>
    <lineage>
        <taxon>Bacteria</taxon>
        <taxon>Bacillati</taxon>
        <taxon>Bacillota</taxon>
        <taxon>Bacilli</taxon>
        <taxon>Bacillales</taxon>
        <taxon>Sporolactobacillaceae</taxon>
        <taxon>Sporolactobacillus</taxon>
    </lineage>
</organism>
<dbReference type="SUPFAM" id="SSF51261">
    <property type="entry name" value="Duplicated hybrid motif"/>
    <property type="match status" value="1"/>
</dbReference>
<keyword evidence="1" id="KW-0732">Signal</keyword>
<dbReference type="Pfam" id="PF24568">
    <property type="entry name" value="CC_PcsB"/>
    <property type="match status" value="1"/>
</dbReference>
<dbReference type="Pfam" id="PF01551">
    <property type="entry name" value="Peptidase_M23"/>
    <property type="match status" value="1"/>
</dbReference>
<dbReference type="GO" id="GO:0004222">
    <property type="term" value="F:metalloendopeptidase activity"/>
    <property type="evidence" value="ECO:0007669"/>
    <property type="project" value="TreeGrafter"/>
</dbReference>
<feature type="domain" description="M23ase beta-sheet core" evidence="4">
    <location>
        <begin position="258"/>
        <end position="350"/>
    </location>
</feature>
<evidence type="ECO:0000259" key="5">
    <source>
        <dbReference type="Pfam" id="PF24568"/>
    </source>
</evidence>
<feature type="domain" description="Peptidoglycan hydrolase PcsB coiled-coil" evidence="5">
    <location>
        <begin position="83"/>
        <end position="153"/>
    </location>
</feature>
<name>A0A4Y1ZHF8_9BACL</name>
<dbReference type="CDD" id="cd12797">
    <property type="entry name" value="M23_peptidase"/>
    <property type="match status" value="1"/>
</dbReference>
<dbReference type="PANTHER" id="PTHR21666">
    <property type="entry name" value="PEPTIDASE-RELATED"/>
    <property type="match status" value="1"/>
</dbReference>
<dbReference type="RefSeq" id="WP_262393465.1">
    <property type="nucleotide sequence ID" value="NZ_BEXB01000055.1"/>
</dbReference>
<dbReference type="PANTHER" id="PTHR21666:SF270">
    <property type="entry name" value="MUREIN HYDROLASE ACTIVATOR ENVC"/>
    <property type="match status" value="1"/>
</dbReference>
<dbReference type="Gene3D" id="6.10.250.3150">
    <property type="match status" value="1"/>
</dbReference>
<evidence type="ECO:0000313" key="6">
    <source>
        <dbReference type="EMBL" id="GAY78646.1"/>
    </source>
</evidence>
<dbReference type="Proteomes" id="UP000319716">
    <property type="component" value="Unassembled WGS sequence"/>
</dbReference>
<dbReference type="Gene3D" id="2.70.70.10">
    <property type="entry name" value="Glucose Permease (Domain IIA)"/>
    <property type="match status" value="1"/>
</dbReference>
<gene>
    <name evidence="6" type="ORF">NBRC111894_4200</name>
</gene>
<evidence type="ECO:0000256" key="3">
    <source>
        <dbReference type="SAM" id="MobiDB-lite"/>
    </source>
</evidence>
<evidence type="ECO:0000313" key="7">
    <source>
        <dbReference type="Proteomes" id="UP000319716"/>
    </source>
</evidence>
<proteinExistence type="predicted"/>